<dbReference type="Pfam" id="PF02321">
    <property type="entry name" value="OEP"/>
    <property type="match status" value="1"/>
</dbReference>
<evidence type="ECO:0000313" key="9">
    <source>
        <dbReference type="EMBL" id="SFB35639.1"/>
    </source>
</evidence>
<keyword evidence="8" id="KW-0732">Signal</keyword>
<dbReference type="AlphaFoldDB" id="A0A1I1ACC2"/>
<evidence type="ECO:0000256" key="8">
    <source>
        <dbReference type="SAM" id="SignalP"/>
    </source>
</evidence>
<name>A0A1I1ACC2_9BACT</name>
<dbReference type="GO" id="GO:0009279">
    <property type="term" value="C:cell outer membrane"/>
    <property type="evidence" value="ECO:0007669"/>
    <property type="project" value="UniProtKB-SubCell"/>
</dbReference>
<dbReference type="GO" id="GO:1990281">
    <property type="term" value="C:efflux pump complex"/>
    <property type="evidence" value="ECO:0007669"/>
    <property type="project" value="TreeGrafter"/>
</dbReference>
<accession>A0A1I1ACC2</accession>
<dbReference type="InterPro" id="IPR003423">
    <property type="entry name" value="OMP_efflux"/>
</dbReference>
<keyword evidence="7" id="KW-0998">Cell outer membrane</keyword>
<reference evidence="9 10" key="1">
    <citation type="submission" date="2016-10" db="EMBL/GenBank/DDBJ databases">
        <authorList>
            <person name="de Groot N.N."/>
        </authorList>
    </citation>
    <scope>NUCLEOTIDE SEQUENCE [LARGE SCALE GENOMIC DNA]</scope>
    <source>
        <strain evidence="9 10">DSM 23399</strain>
    </source>
</reference>
<dbReference type="InterPro" id="IPR051906">
    <property type="entry name" value="TolC-like"/>
</dbReference>
<dbReference type="GO" id="GO:0015288">
    <property type="term" value="F:porin activity"/>
    <property type="evidence" value="ECO:0007669"/>
    <property type="project" value="TreeGrafter"/>
</dbReference>
<dbReference type="PANTHER" id="PTHR30026:SF20">
    <property type="entry name" value="OUTER MEMBRANE PROTEIN TOLC"/>
    <property type="match status" value="1"/>
</dbReference>
<dbReference type="OrthoDB" id="654853at2"/>
<organism evidence="9 10">
    <name type="scientific">Algoriphagus aquimarinus</name>
    <dbReference type="NCBI Taxonomy" id="237018"/>
    <lineage>
        <taxon>Bacteria</taxon>
        <taxon>Pseudomonadati</taxon>
        <taxon>Bacteroidota</taxon>
        <taxon>Cytophagia</taxon>
        <taxon>Cytophagales</taxon>
        <taxon>Cyclobacteriaceae</taxon>
        <taxon>Algoriphagus</taxon>
    </lineage>
</organism>
<keyword evidence="5" id="KW-0812">Transmembrane</keyword>
<comment type="similarity">
    <text evidence="2">Belongs to the outer membrane factor (OMF) (TC 1.B.17) family.</text>
</comment>
<evidence type="ECO:0000313" key="10">
    <source>
        <dbReference type="Proteomes" id="UP000198790"/>
    </source>
</evidence>
<evidence type="ECO:0000256" key="4">
    <source>
        <dbReference type="ARBA" id="ARBA00022452"/>
    </source>
</evidence>
<dbReference type="PANTHER" id="PTHR30026">
    <property type="entry name" value="OUTER MEMBRANE PROTEIN TOLC"/>
    <property type="match status" value="1"/>
</dbReference>
<gene>
    <name evidence="9" type="ORF">SAMN04489723_10811</name>
</gene>
<feature type="chain" id="PRO_5011658115" evidence="8">
    <location>
        <begin position="22"/>
        <end position="458"/>
    </location>
</feature>
<evidence type="ECO:0000256" key="2">
    <source>
        <dbReference type="ARBA" id="ARBA00007613"/>
    </source>
</evidence>
<keyword evidence="10" id="KW-1185">Reference proteome</keyword>
<sequence>MLKQVLSAMLWLALAAHSVQGQQKSITLGELWHEVEKNYPGVNARQSSITAAEFNEKAIKSNALPQANIQLQNTFGTFEGSNGAFFPQPGFFNVSGKVAPTEGSSTSTNTFGSATLEFEVFSFGRQQTENKAAETQTARYYAEKEGYLIQLKKELTGRFVQVLYATSKLSWAEKNADRLSEVHKIAAGLARSGLKPTADSLLAHTTYIQALADVDYWQGIQNASVQKLEELHGIREINFTNSGRRFIDPSLKGSTSFSEINNDHPFLEYFHLQSDYSKLQSSVLKKSALPSLRFLGGYALRGTGIRPDGYVSGRWQDGFSNSTNNLLVGAGLTWNLTSLRTNKLKSDAMLMDAERLVYLQKQQLQAMEKDLSAARGLIIQQRKQLVKTQQAVRQAEEAYVMYKARYRSGLISLTELLQIRMYLEQAESGHIKAVRDYWLQLAIEAEITTDFDFLFHNL</sequence>
<dbReference type="EMBL" id="FOKK01000008">
    <property type="protein sequence ID" value="SFB35639.1"/>
    <property type="molecule type" value="Genomic_DNA"/>
</dbReference>
<keyword evidence="3" id="KW-0813">Transport</keyword>
<comment type="subcellular location">
    <subcellularLocation>
        <location evidence="1">Cell outer membrane</location>
    </subcellularLocation>
</comment>
<evidence type="ECO:0000256" key="5">
    <source>
        <dbReference type="ARBA" id="ARBA00022692"/>
    </source>
</evidence>
<evidence type="ECO:0000256" key="6">
    <source>
        <dbReference type="ARBA" id="ARBA00023136"/>
    </source>
</evidence>
<dbReference type="Proteomes" id="UP000198790">
    <property type="component" value="Unassembled WGS sequence"/>
</dbReference>
<dbReference type="GO" id="GO:0015562">
    <property type="term" value="F:efflux transmembrane transporter activity"/>
    <property type="evidence" value="ECO:0007669"/>
    <property type="project" value="InterPro"/>
</dbReference>
<evidence type="ECO:0000256" key="7">
    <source>
        <dbReference type="ARBA" id="ARBA00023237"/>
    </source>
</evidence>
<proteinExistence type="inferred from homology"/>
<dbReference type="RefSeq" id="WP_092897576.1">
    <property type="nucleotide sequence ID" value="NZ_FOKK01000008.1"/>
</dbReference>
<keyword evidence="6" id="KW-0472">Membrane</keyword>
<evidence type="ECO:0000256" key="3">
    <source>
        <dbReference type="ARBA" id="ARBA00022448"/>
    </source>
</evidence>
<dbReference type="STRING" id="237018.SAMN04489723_10811"/>
<dbReference type="SUPFAM" id="SSF56954">
    <property type="entry name" value="Outer membrane efflux proteins (OEP)"/>
    <property type="match status" value="1"/>
</dbReference>
<protein>
    <submittedName>
        <fullName evidence="9">Outer membrane protein TolC</fullName>
    </submittedName>
</protein>
<dbReference type="Gene3D" id="1.20.1600.10">
    <property type="entry name" value="Outer membrane efflux proteins (OEP)"/>
    <property type="match status" value="1"/>
</dbReference>
<keyword evidence="4" id="KW-1134">Transmembrane beta strand</keyword>
<feature type="signal peptide" evidence="8">
    <location>
        <begin position="1"/>
        <end position="21"/>
    </location>
</feature>
<evidence type="ECO:0000256" key="1">
    <source>
        <dbReference type="ARBA" id="ARBA00004442"/>
    </source>
</evidence>